<feature type="binding site" evidence="9">
    <location>
        <begin position="49"/>
        <end position="53"/>
    </location>
    <ligand>
        <name>4-amino-2-methyl-5-(diphosphooxymethyl)pyrimidine</name>
        <dbReference type="ChEBI" id="CHEBI:57841"/>
    </ligand>
</feature>
<keyword evidence="14" id="KW-1185">Reference proteome</keyword>
<dbReference type="InterPro" id="IPR036206">
    <property type="entry name" value="ThiamineP_synth_sf"/>
</dbReference>
<accession>A0ABY7JUL1</accession>
<feature type="binding site" evidence="9">
    <location>
        <begin position="196"/>
        <end position="197"/>
    </location>
    <ligand>
        <name>2-[(2R,5Z)-2-carboxy-4-methylthiazol-5(2H)-ylidene]ethyl phosphate</name>
        <dbReference type="ChEBI" id="CHEBI:62899"/>
    </ligand>
</feature>
<dbReference type="InterPro" id="IPR034291">
    <property type="entry name" value="TMP_synthase"/>
</dbReference>
<evidence type="ECO:0000313" key="14">
    <source>
        <dbReference type="Proteomes" id="UP001164187"/>
    </source>
</evidence>
<organism evidence="13 14">
    <name type="scientific">Peptostreptococcus equinus</name>
    <dbReference type="NCBI Taxonomy" id="3003601"/>
    <lineage>
        <taxon>Bacteria</taxon>
        <taxon>Bacillati</taxon>
        <taxon>Bacillota</taxon>
        <taxon>Clostridia</taxon>
        <taxon>Peptostreptococcales</taxon>
        <taxon>Peptostreptococcaceae</taxon>
        <taxon>Peptostreptococcus</taxon>
    </lineage>
</organism>
<name>A0ABY7JUL1_9FIRM</name>
<feature type="binding site" evidence="9">
    <location>
        <position position="82"/>
    </location>
    <ligand>
        <name>Mg(2+)</name>
        <dbReference type="ChEBI" id="CHEBI:18420"/>
    </ligand>
</feature>
<evidence type="ECO:0000256" key="7">
    <source>
        <dbReference type="ARBA" id="ARBA00047851"/>
    </source>
</evidence>
<comment type="function">
    <text evidence="9">Condenses 4-methyl-5-(beta-hydroxyethyl)thiazole monophosphate (THZ-P) and 2-methyl-4-amino-5-hydroxymethyl pyrimidine pyrophosphate (HMP-PP) to form thiamine monophosphate (TMP).</text>
</comment>
<evidence type="ECO:0000256" key="1">
    <source>
        <dbReference type="ARBA" id="ARBA00005165"/>
    </source>
</evidence>
<protein>
    <recommendedName>
        <fullName evidence="9">Thiamine-phosphate synthase</fullName>
        <shortName evidence="9">TP synthase</shortName>
        <shortName evidence="9">TPS</shortName>
        <ecNumber evidence="9">2.5.1.3</ecNumber>
    </recommendedName>
    <alternativeName>
        <fullName evidence="9">Thiamine-phosphate pyrophosphorylase</fullName>
        <shortName evidence="9">TMP pyrophosphorylase</shortName>
        <shortName evidence="9">TMP-PPase</shortName>
    </alternativeName>
</protein>
<comment type="catalytic activity">
    <reaction evidence="7 9 10">
        <text>2-(2-carboxy-4-methylthiazol-5-yl)ethyl phosphate + 4-amino-2-methyl-5-(diphosphooxymethyl)pyrimidine + 2 H(+) = thiamine phosphate + CO2 + diphosphate</text>
        <dbReference type="Rhea" id="RHEA:47848"/>
        <dbReference type="ChEBI" id="CHEBI:15378"/>
        <dbReference type="ChEBI" id="CHEBI:16526"/>
        <dbReference type="ChEBI" id="CHEBI:33019"/>
        <dbReference type="ChEBI" id="CHEBI:37575"/>
        <dbReference type="ChEBI" id="CHEBI:57841"/>
        <dbReference type="ChEBI" id="CHEBI:62890"/>
        <dbReference type="EC" id="2.5.1.3"/>
    </reaction>
</comment>
<feature type="binding site" evidence="9">
    <location>
        <begin position="146"/>
        <end position="148"/>
    </location>
    <ligand>
        <name>2-[(2R,5Z)-2-carboxy-4-methylthiazol-5(2H)-ylidene]ethyl phosphate</name>
        <dbReference type="ChEBI" id="CHEBI:62899"/>
    </ligand>
</feature>
<keyword evidence="3 9" id="KW-0479">Metal-binding</keyword>
<evidence type="ECO:0000259" key="12">
    <source>
        <dbReference type="Pfam" id="PF02581"/>
    </source>
</evidence>
<comment type="catalytic activity">
    <reaction evidence="8 9 10">
        <text>2-[(2R,5Z)-2-carboxy-4-methylthiazol-5(2H)-ylidene]ethyl phosphate + 4-amino-2-methyl-5-(diphosphooxymethyl)pyrimidine + 2 H(+) = thiamine phosphate + CO2 + diphosphate</text>
        <dbReference type="Rhea" id="RHEA:47844"/>
        <dbReference type="ChEBI" id="CHEBI:15378"/>
        <dbReference type="ChEBI" id="CHEBI:16526"/>
        <dbReference type="ChEBI" id="CHEBI:33019"/>
        <dbReference type="ChEBI" id="CHEBI:37575"/>
        <dbReference type="ChEBI" id="CHEBI:57841"/>
        <dbReference type="ChEBI" id="CHEBI:62899"/>
        <dbReference type="EC" id="2.5.1.3"/>
    </reaction>
</comment>
<proteinExistence type="inferred from homology"/>
<dbReference type="Gene3D" id="3.20.20.70">
    <property type="entry name" value="Aldolase class I"/>
    <property type="match status" value="1"/>
</dbReference>
<dbReference type="EMBL" id="CP114052">
    <property type="protein sequence ID" value="WAW15848.1"/>
    <property type="molecule type" value="Genomic_DNA"/>
</dbReference>
<dbReference type="SUPFAM" id="SSF51391">
    <property type="entry name" value="Thiamin phosphate synthase"/>
    <property type="match status" value="1"/>
</dbReference>
<comment type="cofactor">
    <cofactor evidence="9">
        <name>Mg(2+)</name>
        <dbReference type="ChEBI" id="CHEBI:18420"/>
    </cofactor>
    <text evidence="9">Binds 1 Mg(2+) ion per subunit.</text>
</comment>
<evidence type="ECO:0000256" key="4">
    <source>
        <dbReference type="ARBA" id="ARBA00022842"/>
    </source>
</evidence>
<keyword evidence="5 9" id="KW-0784">Thiamine biosynthesis</keyword>
<dbReference type="NCBIfam" id="TIGR00693">
    <property type="entry name" value="thiE"/>
    <property type="match status" value="1"/>
</dbReference>
<evidence type="ECO:0000313" key="13">
    <source>
        <dbReference type="EMBL" id="WAW15848.1"/>
    </source>
</evidence>
<dbReference type="Proteomes" id="UP001164187">
    <property type="component" value="Chromosome"/>
</dbReference>
<dbReference type="GO" id="GO:0004789">
    <property type="term" value="F:thiamine-phosphate diphosphorylase activity"/>
    <property type="evidence" value="ECO:0007669"/>
    <property type="project" value="UniProtKB-EC"/>
</dbReference>
<feature type="binding site" evidence="9">
    <location>
        <position position="176"/>
    </location>
    <ligand>
        <name>2-[(2R,5Z)-2-carboxy-4-methylthiazol-5(2H)-ylidene]ethyl phosphate</name>
        <dbReference type="ChEBI" id="CHEBI:62899"/>
    </ligand>
</feature>
<dbReference type="CDD" id="cd00564">
    <property type="entry name" value="TMP_TenI"/>
    <property type="match status" value="1"/>
</dbReference>
<evidence type="ECO:0000256" key="10">
    <source>
        <dbReference type="RuleBase" id="RU003826"/>
    </source>
</evidence>
<comment type="pathway">
    <text evidence="1 9 11">Cofactor biosynthesis; thiamine diphosphate biosynthesis; thiamine phosphate from 4-amino-2-methyl-5-diphosphomethylpyrimidine and 4-methyl-5-(2-phosphoethyl)-thiazole: step 1/1.</text>
</comment>
<dbReference type="PANTHER" id="PTHR20857:SF23">
    <property type="entry name" value="THIAMINE BIOSYNTHETIC BIFUNCTIONAL ENZYME"/>
    <property type="match status" value="1"/>
</dbReference>
<dbReference type="HAMAP" id="MF_00097">
    <property type="entry name" value="TMP_synthase"/>
    <property type="match status" value="1"/>
</dbReference>
<evidence type="ECO:0000256" key="6">
    <source>
        <dbReference type="ARBA" id="ARBA00047334"/>
    </source>
</evidence>
<feature type="binding site" evidence="9">
    <location>
        <position position="149"/>
    </location>
    <ligand>
        <name>4-amino-2-methyl-5-(diphosphooxymethyl)pyrimidine</name>
        <dbReference type="ChEBI" id="CHEBI:57841"/>
    </ligand>
</feature>
<sequence>MIKENAKITFEKVKYQYDMYLVTDEKACLGKDFYKTIEESIKGGAKIVQLREKNLSTRDFLIRAKKLKEICDKYDIPLLINDRLDIALAVDAAGVHVGQSDMPIKKVKELIGHNKIVGISAKTVNEAIEAQEQGADYIGVGAIYSTDTKTDSDVITKDTMMDIRKSVYIPILAIGGVKLDNIEVLKDRDVDGICVISDILNQEDCKKRTEKLIEKFSKL</sequence>
<feature type="domain" description="Thiamine phosphate synthase/TenI" evidence="12">
    <location>
        <begin position="19"/>
        <end position="199"/>
    </location>
</feature>
<comment type="catalytic activity">
    <reaction evidence="6 9 10">
        <text>4-methyl-5-(2-phosphooxyethyl)-thiazole + 4-amino-2-methyl-5-(diphosphooxymethyl)pyrimidine + H(+) = thiamine phosphate + diphosphate</text>
        <dbReference type="Rhea" id="RHEA:22328"/>
        <dbReference type="ChEBI" id="CHEBI:15378"/>
        <dbReference type="ChEBI" id="CHEBI:33019"/>
        <dbReference type="ChEBI" id="CHEBI:37575"/>
        <dbReference type="ChEBI" id="CHEBI:57841"/>
        <dbReference type="ChEBI" id="CHEBI:58296"/>
        <dbReference type="EC" id="2.5.1.3"/>
    </reaction>
</comment>
<feature type="binding site" evidence="9">
    <location>
        <position position="120"/>
    </location>
    <ligand>
        <name>4-amino-2-methyl-5-(diphosphooxymethyl)pyrimidine</name>
        <dbReference type="ChEBI" id="CHEBI:57841"/>
    </ligand>
</feature>
<evidence type="ECO:0000256" key="9">
    <source>
        <dbReference type="HAMAP-Rule" id="MF_00097"/>
    </source>
</evidence>
<evidence type="ECO:0000256" key="8">
    <source>
        <dbReference type="ARBA" id="ARBA00047883"/>
    </source>
</evidence>
<feature type="binding site" evidence="9">
    <location>
        <position position="101"/>
    </location>
    <ligand>
        <name>Mg(2+)</name>
        <dbReference type="ChEBI" id="CHEBI:18420"/>
    </ligand>
</feature>
<comment type="similarity">
    <text evidence="9 10">Belongs to the thiamine-phosphate synthase family.</text>
</comment>
<gene>
    <name evidence="9 13" type="primary">thiE</name>
    <name evidence="13" type="ORF">O0R46_02905</name>
</gene>
<keyword evidence="2 9" id="KW-0808">Transferase</keyword>
<feature type="binding site" evidence="9">
    <location>
        <position position="81"/>
    </location>
    <ligand>
        <name>4-amino-2-methyl-5-(diphosphooxymethyl)pyrimidine</name>
        <dbReference type="ChEBI" id="CHEBI:57841"/>
    </ligand>
</feature>
<evidence type="ECO:0000256" key="2">
    <source>
        <dbReference type="ARBA" id="ARBA00022679"/>
    </source>
</evidence>
<reference evidence="13" key="1">
    <citation type="submission" date="2022-12" db="EMBL/GenBank/DDBJ databases">
        <title>Peptostreptococcus.</title>
        <authorList>
            <person name="Lee S.H."/>
        </authorList>
    </citation>
    <scope>NUCLEOTIDE SEQUENCE</scope>
    <source>
        <strain evidence="13">CBA3647</strain>
    </source>
</reference>
<evidence type="ECO:0000256" key="5">
    <source>
        <dbReference type="ARBA" id="ARBA00022977"/>
    </source>
</evidence>
<dbReference type="PANTHER" id="PTHR20857">
    <property type="entry name" value="THIAMINE-PHOSPHATE PYROPHOSPHORYLASE"/>
    <property type="match status" value="1"/>
</dbReference>
<dbReference type="InterPro" id="IPR013785">
    <property type="entry name" value="Aldolase_TIM"/>
</dbReference>
<keyword evidence="4 9" id="KW-0460">Magnesium</keyword>
<evidence type="ECO:0000256" key="3">
    <source>
        <dbReference type="ARBA" id="ARBA00022723"/>
    </source>
</evidence>
<dbReference type="EC" id="2.5.1.3" evidence="9"/>
<dbReference type="Pfam" id="PF02581">
    <property type="entry name" value="TMP-TENI"/>
    <property type="match status" value="1"/>
</dbReference>
<evidence type="ECO:0000256" key="11">
    <source>
        <dbReference type="RuleBase" id="RU004253"/>
    </source>
</evidence>
<dbReference type="InterPro" id="IPR022998">
    <property type="entry name" value="ThiamineP_synth_TenI"/>
</dbReference>